<keyword evidence="1" id="KW-0812">Transmembrane</keyword>
<proteinExistence type="predicted"/>
<dbReference type="AlphaFoldDB" id="A0A1G1ZU17"/>
<gene>
    <name evidence="2" type="ORF">A3H63_01765</name>
</gene>
<keyword evidence="1" id="KW-1133">Transmembrane helix</keyword>
<evidence type="ECO:0000313" key="2">
    <source>
        <dbReference type="EMBL" id="OGY68042.1"/>
    </source>
</evidence>
<sequence length="95" mass="10660">MNFWDVHGLAFLIFVAVFPRFTLLFAVAGPFGLLTWLGWLIVPHVTVAVLATARYWDTNPILCVIAWVIAFGGTGCENRARKKIRKKSKLQAKEA</sequence>
<organism evidence="2 3">
    <name type="scientific">Candidatus Harrisonbacteria bacterium RIFCSPLOWO2_02_FULL_45_10c</name>
    <dbReference type="NCBI Taxonomy" id="1798410"/>
    <lineage>
        <taxon>Bacteria</taxon>
        <taxon>Candidatus Harrisoniibacteriota</taxon>
    </lineage>
</organism>
<accession>A0A1G1ZU17</accession>
<dbReference type="STRING" id="1798410.A3H63_01765"/>
<name>A0A1G1ZU17_9BACT</name>
<evidence type="ECO:0000256" key="1">
    <source>
        <dbReference type="SAM" id="Phobius"/>
    </source>
</evidence>
<feature type="transmembrane region" description="Helical" evidence="1">
    <location>
        <begin position="59"/>
        <end position="76"/>
    </location>
</feature>
<dbReference type="EMBL" id="MHJM01000010">
    <property type="protein sequence ID" value="OGY68042.1"/>
    <property type="molecule type" value="Genomic_DNA"/>
</dbReference>
<reference evidence="2 3" key="1">
    <citation type="journal article" date="2016" name="Nat. Commun.">
        <title>Thousands of microbial genomes shed light on interconnected biogeochemical processes in an aquifer system.</title>
        <authorList>
            <person name="Anantharaman K."/>
            <person name="Brown C.T."/>
            <person name="Hug L.A."/>
            <person name="Sharon I."/>
            <person name="Castelle C.J."/>
            <person name="Probst A.J."/>
            <person name="Thomas B.C."/>
            <person name="Singh A."/>
            <person name="Wilkins M.J."/>
            <person name="Karaoz U."/>
            <person name="Brodie E.L."/>
            <person name="Williams K.H."/>
            <person name="Hubbard S.S."/>
            <person name="Banfield J.F."/>
        </authorList>
    </citation>
    <scope>NUCLEOTIDE SEQUENCE [LARGE SCALE GENOMIC DNA]</scope>
</reference>
<protein>
    <submittedName>
        <fullName evidence="2">Uncharacterized protein</fullName>
    </submittedName>
</protein>
<dbReference type="Proteomes" id="UP000176284">
    <property type="component" value="Unassembled WGS sequence"/>
</dbReference>
<comment type="caution">
    <text evidence="2">The sequence shown here is derived from an EMBL/GenBank/DDBJ whole genome shotgun (WGS) entry which is preliminary data.</text>
</comment>
<evidence type="ECO:0000313" key="3">
    <source>
        <dbReference type="Proteomes" id="UP000176284"/>
    </source>
</evidence>
<keyword evidence="1" id="KW-0472">Membrane</keyword>